<proteinExistence type="predicted"/>
<keyword evidence="2" id="KW-1185">Reference proteome</keyword>
<dbReference type="Proteomes" id="UP000276133">
    <property type="component" value="Unassembled WGS sequence"/>
</dbReference>
<protein>
    <submittedName>
        <fullName evidence="1">Uncharacterized protein</fullName>
    </submittedName>
</protein>
<evidence type="ECO:0000313" key="1">
    <source>
        <dbReference type="EMBL" id="RNA38242.1"/>
    </source>
</evidence>
<evidence type="ECO:0000313" key="2">
    <source>
        <dbReference type="Proteomes" id="UP000276133"/>
    </source>
</evidence>
<gene>
    <name evidence="1" type="ORF">BpHYR1_049365</name>
</gene>
<sequence length="114" mass="13089">MCRVIALYSSLFYSVSHCTFVGPIQLNMKSSCCTNLHLFFAFYLKHLNKLLNVNKKILITISLLRDCEFNQIDNIQILQSNVSKPMDNVNRKRAKNMSGLIVLVSPNIFFVQTD</sequence>
<dbReference type="EMBL" id="REGN01000899">
    <property type="protein sequence ID" value="RNA38242.1"/>
    <property type="molecule type" value="Genomic_DNA"/>
</dbReference>
<organism evidence="1 2">
    <name type="scientific">Brachionus plicatilis</name>
    <name type="common">Marine rotifer</name>
    <name type="synonym">Brachionus muelleri</name>
    <dbReference type="NCBI Taxonomy" id="10195"/>
    <lineage>
        <taxon>Eukaryota</taxon>
        <taxon>Metazoa</taxon>
        <taxon>Spiralia</taxon>
        <taxon>Gnathifera</taxon>
        <taxon>Rotifera</taxon>
        <taxon>Eurotatoria</taxon>
        <taxon>Monogononta</taxon>
        <taxon>Pseudotrocha</taxon>
        <taxon>Ploima</taxon>
        <taxon>Brachionidae</taxon>
        <taxon>Brachionus</taxon>
    </lineage>
</organism>
<accession>A0A3M7SRD9</accession>
<reference evidence="1 2" key="1">
    <citation type="journal article" date="2018" name="Sci. Rep.">
        <title>Genomic signatures of local adaptation to the degree of environmental predictability in rotifers.</title>
        <authorList>
            <person name="Franch-Gras L."/>
            <person name="Hahn C."/>
            <person name="Garcia-Roger E.M."/>
            <person name="Carmona M.J."/>
            <person name="Serra M."/>
            <person name="Gomez A."/>
        </authorList>
    </citation>
    <scope>NUCLEOTIDE SEQUENCE [LARGE SCALE GENOMIC DNA]</scope>
    <source>
        <strain evidence="1">HYR1</strain>
    </source>
</reference>
<dbReference type="AlphaFoldDB" id="A0A3M7SRD9"/>
<comment type="caution">
    <text evidence="1">The sequence shown here is derived from an EMBL/GenBank/DDBJ whole genome shotgun (WGS) entry which is preliminary data.</text>
</comment>
<name>A0A3M7SRD9_BRAPC</name>